<dbReference type="AlphaFoldDB" id="A0A1G6NYP2"/>
<reference evidence="2" key="1">
    <citation type="submission" date="2016-10" db="EMBL/GenBank/DDBJ databases">
        <authorList>
            <person name="Varghese N."/>
            <person name="Submissions S."/>
        </authorList>
    </citation>
    <scope>NUCLEOTIDE SEQUENCE [LARGE SCALE GENOMIC DNA]</scope>
    <source>
        <strain evidence="2">DSM 45421</strain>
    </source>
</reference>
<dbReference type="Gene3D" id="3.30.70.100">
    <property type="match status" value="1"/>
</dbReference>
<dbReference type="SUPFAM" id="SSF54909">
    <property type="entry name" value="Dimeric alpha+beta barrel"/>
    <property type="match status" value="2"/>
</dbReference>
<dbReference type="OrthoDB" id="5182530at2"/>
<protein>
    <recommendedName>
        <fullName evidence="3">Antibiotic biosynthesis monooxygenase</fullName>
    </recommendedName>
</protein>
<organism evidence="1 2">
    <name type="scientific">Geodermatophilus telluris</name>
    <dbReference type="NCBI Taxonomy" id="1190417"/>
    <lineage>
        <taxon>Bacteria</taxon>
        <taxon>Bacillati</taxon>
        <taxon>Actinomycetota</taxon>
        <taxon>Actinomycetes</taxon>
        <taxon>Geodermatophilales</taxon>
        <taxon>Geodermatophilaceae</taxon>
        <taxon>Geodermatophilus</taxon>
    </lineage>
</organism>
<dbReference type="InterPro" id="IPR011008">
    <property type="entry name" value="Dimeric_a/b-barrel"/>
</dbReference>
<gene>
    <name evidence="1" type="ORF">SAMN05660690_2302</name>
</gene>
<dbReference type="RefSeq" id="WP_091366002.1">
    <property type="nucleotide sequence ID" value="NZ_FMZF01000003.1"/>
</dbReference>
<evidence type="ECO:0000313" key="1">
    <source>
        <dbReference type="EMBL" id="SDC72771.1"/>
    </source>
</evidence>
<name>A0A1G6NYP2_9ACTN</name>
<evidence type="ECO:0000313" key="2">
    <source>
        <dbReference type="Proteomes" id="UP000199416"/>
    </source>
</evidence>
<proteinExistence type="predicted"/>
<dbReference type="STRING" id="1190417.SAMN05660690_2302"/>
<dbReference type="Proteomes" id="UP000199416">
    <property type="component" value="Unassembled WGS sequence"/>
</dbReference>
<sequence length="208" mass="23348">MYARSTTIRAGSGSLDDAIAYMRDEVWPAMQDMAGCVGLSMMCDRETGRCIATSAWEDQQAMWASADRIHPMREHLVQHFGASDDMEVQEWEIAVLHREHAAAEGACARITWTRGEPGRADQLLDMYRSSLMPRIQEMPGFCSLSMLVDRDSARAVGTVVLDGREHLEQTREQARMLREEGVRILGVDVLDVAEMDLVLAHLRVPETV</sequence>
<keyword evidence="2" id="KW-1185">Reference proteome</keyword>
<evidence type="ECO:0008006" key="3">
    <source>
        <dbReference type="Google" id="ProtNLM"/>
    </source>
</evidence>
<dbReference type="EMBL" id="FMZF01000003">
    <property type="protein sequence ID" value="SDC72771.1"/>
    <property type="molecule type" value="Genomic_DNA"/>
</dbReference>
<accession>A0A1G6NYP2</accession>